<organism evidence="1 2">
    <name type="scientific">Acrodontium crateriforme</name>
    <dbReference type="NCBI Taxonomy" id="150365"/>
    <lineage>
        <taxon>Eukaryota</taxon>
        <taxon>Fungi</taxon>
        <taxon>Dikarya</taxon>
        <taxon>Ascomycota</taxon>
        <taxon>Pezizomycotina</taxon>
        <taxon>Dothideomycetes</taxon>
        <taxon>Dothideomycetidae</taxon>
        <taxon>Mycosphaerellales</taxon>
        <taxon>Teratosphaeriaceae</taxon>
        <taxon>Acrodontium</taxon>
    </lineage>
</organism>
<evidence type="ECO:0000313" key="1">
    <source>
        <dbReference type="EMBL" id="WPH00785.1"/>
    </source>
</evidence>
<dbReference type="Proteomes" id="UP001303373">
    <property type="component" value="Chromosome 5"/>
</dbReference>
<keyword evidence="2" id="KW-1185">Reference proteome</keyword>
<dbReference type="AlphaFoldDB" id="A0AAQ3M4L7"/>
<accession>A0AAQ3M4L7</accession>
<dbReference type="EMBL" id="CP138584">
    <property type="protein sequence ID" value="WPH00785.1"/>
    <property type="molecule type" value="Genomic_DNA"/>
</dbReference>
<name>A0AAQ3M4L7_9PEZI</name>
<reference evidence="1 2" key="1">
    <citation type="submission" date="2023-11" db="EMBL/GenBank/DDBJ databases">
        <title>An acidophilic fungus is an integral part of prey digestion in a carnivorous sundew plant.</title>
        <authorList>
            <person name="Tsai I.J."/>
        </authorList>
    </citation>
    <scope>NUCLEOTIDE SEQUENCE [LARGE SCALE GENOMIC DNA]</scope>
    <source>
        <strain evidence="1">169a</strain>
    </source>
</reference>
<sequence>MLKVSSISNNDILSTLSPGRPIDATSLVPASSLAKNPSTLSSEPLRTVDDQQAARKALDLLVLDAPRVISSPYPDLENQLDLRPLDTPNRLLALAFTALQPIRSDYATADYLSSFNWDVVFSILQLLCLQAGFEWGTREFYLVIFRSKLRSDADRDRLGVLDQKSHEEACASGGLLKYWFGSTDGERNNLATCIWRNREDAAAGGKGPWHAKARASARTMYENISFHTHRFIIDEGGRKWKMEDYKS</sequence>
<dbReference type="PANTHER" id="PTHR36986">
    <property type="entry name" value="UPF0643 PROTEIN PB2B2.08"/>
    <property type="match status" value="1"/>
</dbReference>
<gene>
    <name evidence="1" type="ORF">R9X50_00361500</name>
</gene>
<dbReference type="PANTHER" id="PTHR36986:SF1">
    <property type="entry name" value="UPF0643 PROTEIN PB2B2.08"/>
    <property type="match status" value="1"/>
</dbReference>
<protein>
    <submittedName>
        <fullName evidence="1">Uncharacterized protein</fullName>
    </submittedName>
</protein>
<proteinExistence type="predicted"/>
<evidence type="ECO:0000313" key="2">
    <source>
        <dbReference type="Proteomes" id="UP001303373"/>
    </source>
</evidence>